<dbReference type="RefSeq" id="WP_013085248.1">
    <property type="nucleotide sequence ID" value="NZ_AZUJ01000003.1"/>
</dbReference>
<feature type="transmembrane region" description="Helical" evidence="6">
    <location>
        <begin position="127"/>
        <end position="147"/>
    </location>
</feature>
<feature type="transmembrane region" description="Helical" evidence="6">
    <location>
        <begin position="339"/>
        <end position="363"/>
    </location>
</feature>
<dbReference type="PIRSF" id="PIRSF038958">
    <property type="entry name" value="PG_synth_SpoVB"/>
    <property type="match status" value="1"/>
</dbReference>
<feature type="transmembrane region" description="Helical" evidence="6">
    <location>
        <begin position="246"/>
        <end position="266"/>
    </location>
</feature>
<feature type="transmembrane region" description="Helical" evidence="6">
    <location>
        <begin position="192"/>
        <end position="216"/>
    </location>
</feature>
<dbReference type="InterPro" id="IPR002797">
    <property type="entry name" value="Polysacc_synth"/>
</dbReference>
<dbReference type="InterPro" id="IPR050833">
    <property type="entry name" value="Poly_Biosynth_Transport"/>
</dbReference>
<dbReference type="PANTHER" id="PTHR30250:SF21">
    <property type="entry name" value="LIPID II FLIPPASE MURJ"/>
    <property type="match status" value="1"/>
</dbReference>
<evidence type="ECO:0000313" key="7">
    <source>
        <dbReference type="EMBL" id="QJX75174.1"/>
    </source>
</evidence>
<accession>A0A269W3B0</accession>
<dbReference type="Proteomes" id="UP000501076">
    <property type="component" value="Chromosome"/>
</dbReference>
<dbReference type="PANTHER" id="PTHR30250">
    <property type="entry name" value="PST FAMILY PREDICTED COLANIC ACID TRANSPORTER"/>
    <property type="match status" value="1"/>
</dbReference>
<comment type="subcellular location">
    <subcellularLocation>
        <location evidence="1">Cell membrane</location>
        <topology evidence="1">Multi-pass membrane protein</topology>
    </subcellularLocation>
</comment>
<organism evidence="7 8">
    <name type="scientific">Priestia megaterium</name>
    <name type="common">Bacillus megaterium</name>
    <dbReference type="NCBI Taxonomy" id="1404"/>
    <lineage>
        <taxon>Bacteria</taxon>
        <taxon>Bacillati</taxon>
        <taxon>Bacillota</taxon>
        <taxon>Bacilli</taxon>
        <taxon>Bacillales</taxon>
        <taxon>Bacillaceae</taxon>
        <taxon>Priestia</taxon>
    </lineage>
</organism>
<gene>
    <name evidence="7" type="ORF">FDZ14_02945</name>
</gene>
<dbReference type="EMBL" id="CP045272">
    <property type="protein sequence ID" value="QJX75174.1"/>
    <property type="molecule type" value="Genomic_DNA"/>
</dbReference>
<evidence type="ECO:0000256" key="4">
    <source>
        <dbReference type="ARBA" id="ARBA00022989"/>
    </source>
</evidence>
<evidence type="ECO:0000256" key="2">
    <source>
        <dbReference type="ARBA" id="ARBA00022475"/>
    </source>
</evidence>
<dbReference type="AlphaFoldDB" id="A0A269W3B0"/>
<proteinExistence type="predicted"/>
<evidence type="ECO:0000256" key="6">
    <source>
        <dbReference type="SAM" id="Phobius"/>
    </source>
</evidence>
<feature type="transmembrane region" description="Helical" evidence="6">
    <location>
        <begin position="495"/>
        <end position="515"/>
    </location>
</feature>
<feature type="transmembrane region" description="Helical" evidence="6">
    <location>
        <begin position="91"/>
        <end position="107"/>
    </location>
</feature>
<feature type="transmembrane region" description="Helical" evidence="6">
    <location>
        <begin position="432"/>
        <end position="450"/>
    </location>
</feature>
<accession>A0A0L1M9Y6</accession>
<sequence>MSDSKLLRGTFVLTLGTYVSRILGMIYLFPFAILVGTVGGALFGYGYNQYAIYLSIATAGMPMAVSKFVSKYNALGDYYTSRRMYRAGMKLMLVTGILAFLLLYSLAPVMSRITLGGSDLNNSLEDVVMVMRMVSVALIVVPMMSLMRGFFQGHQSMGPTAVSQVVEQLVRVVFLLASTYIVIKVVHGSLALAVGFATMGAFVGALAGLAVLIWYWKKRKPYLDKMVNEQTVTPTRISTVSIFKELLTYSLPYVFVSLAIPLYQYVDQFTFNRAMVAAGQKEIAESMNGIVQSYVPKLVMIPVSLATAFGLTLVPTITRSFVNKDYNVLQKQIDQTYQTIMFLVLPASVGLMALAGPAYTFFFGTDASDAGGNVLLYYAPVALLFSFFTVNGAILQGINKQKYAVLSLLFGLIVKIVVNVPFILMFHEIGSVLATALGYIVSLVYMFALIQKHAKYNYSEFIKRSVLILIFVAIMGISVKIVAAVIGLFTTPGRFSATVITIIGAAVGGLIYFIITYRSSLLEKVMGARVTGAIERKILRRNKQRSA</sequence>
<evidence type="ECO:0000256" key="3">
    <source>
        <dbReference type="ARBA" id="ARBA00022692"/>
    </source>
</evidence>
<keyword evidence="3 6" id="KW-0812">Transmembrane</keyword>
<dbReference type="GO" id="GO:0005886">
    <property type="term" value="C:plasma membrane"/>
    <property type="evidence" value="ECO:0007669"/>
    <property type="project" value="UniProtKB-SubCell"/>
</dbReference>
<keyword evidence="4 6" id="KW-1133">Transmembrane helix</keyword>
<feature type="transmembrane region" description="Helical" evidence="6">
    <location>
        <begin position="21"/>
        <end position="44"/>
    </location>
</feature>
<name>A0A269W3B0_PRIMG</name>
<evidence type="ECO:0000256" key="1">
    <source>
        <dbReference type="ARBA" id="ARBA00004651"/>
    </source>
</evidence>
<feature type="transmembrane region" description="Helical" evidence="6">
    <location>
        <begin position="50"/>
        <end position="70"/>
    </location>
</feature>
<reference evidence="7 8" key="1">
    <citation type="submission" date="2019-10" db="EMBL/GenBank/DDBJ databases">
        <title>Complete genome sequences for adaption low water activity.</title>
        <authorList>
            <person name="Zhao L."/>
            <person name="Zhong J."/>
        </authorList>
    </citation>
    <scope>NUCLEOTIDE SEQUENCE [LARGE SCALE GENOMIC DNA]</scope>
    <source>
        <strain evidence="7 8">FDU301</strain>
    </source>
</reference>
<feature type="transmembrane region" description="Helical" evidence="6">
    <location>
        <begin position="298"/>
        <end position="318"/>
    </location>
</feature>
<dbReference type="InterPro" id="IPR024923">
    <property type="entry name" value="PG_synth_SpoVB"/>
</dbReference>
<evidence type="ECO:0000313" key="8">
    <source>
        <dbReference type="Proteomes" id="UP000501076"/>
    </source>
</evidence>
<feature type="transmembrane region" description="Helical" evidence="6">
    <location>
        <begin position="375"/>
        <end position="396"/>
    </location>
</feature>
<dbReference type="CDD" id="cd13124">
    <property type="entry name" value="MATE_SpoVB_like"/>
    <property type="match status" value="1"/>
</dbReference>
<evidence type="ECO:0000256" key="5">
    <source>
        <dbReference type="ARBA" id="ARBA00023136"/>
    </source>
</evidence>
<dbReference type="Pfam" id="PF01943">
    <property type="entry name" value="Polysacc_synt"/>
    <property type="match status" value="1"/>
</dbReference>
<keyword evidence="2" id="KW-1003">Cell membrane</keyword>
<feature type="transmembrane region" description="Helical" evidence="6">
    <location>
        <begin position="403"/>
        <end position="426"/>
    </location>
</feature>
<protein>
    <submittedName>
        <fullName evidence="7">Oligosaccharide flippase family protein</fullName>
    </submittedName>
</protein>
<feature type="transmembrane region" description="Helical" evidence="6">
    <location>
        <begin position="466"/>
        <end position="489"/>
    </location>
</feature>
<feature type="transmembrane region" description="Helical" evidence="6">
    <location>
        <begin position="168"/>
        <end position="186"/>
    </location>
</feature>
<keyword evidence="5 6" id="KW-0472">Membrane</keyword>